<reference evidence="2 3" key="1">
    <citation type="journal article" date="2015" name="Genome Announc.">
        <title>Expanding the biotechnology potential of lactobacilli through comparative genomics of 213 strains and associated genera.</title>
        <authorList>
            <person name="Sun Z."/>
            <person name="Harris H.M."/>
            <person name="McCann A."/>
            <person name="Guo C."/>
            <person name="Argimon S."/>
            <person name="Zhang W."/>
            <person name="Yang X."/>
            <person name="Jeffery I.B."/>
            <person name="Cooney J.C."/>
            <person name="Kagawa T.F."/>
            <person name="Liu W."/>
            <person name="Song Y."/>
            <person name="Salvetti E."/>
            <person name="Wrobel A."/>
            <person name="Rasinkangas P."/>
            <person name="Parkhill J."/>
            <person name="Rea M.C."/>
            <person name="O'Sullivan O."/>
            <person name="Ritari J."/>
            <person name="Douillard F.P."/>
            <person name="Paul Ross R."/>
            <person name="Yang R."/>
            <person name="Briner A.E."/>
            <person name="Felis G.E."/>
            <person name="de Vos W.M."/>
            <person name="Barrangou R."/>
            <person name="Klaenhammer T.R."/>
            <person name="Caufield P.W."/>
            <person name="Cui Y."/>
            <person name="Zhang H."/>
            <person name="O'Toole P.W."/>
        </authorList>
    </citation>
    <scope>NUCLEOTIDE SEQUENCE [LARGE SCALE GENOMIC DNA]</scope>
    <source>
        <strain evidence="2 3">DSM 20003</strain>
    </source>
</reference>
<dbReference type="AlphaFoldDB" id="A0A0R1GKL1"/>
<feature type="domain" description="Tetracyclin repressor-like C-terminal" evidence="1">
    <location>
        <begin position="76"/>
        <end position="191"/>
    </location>
</feature>
<evidence type="ECO:0000313" key="3">
    <source>
        <dbReference type="Proteomes" id="UP000051461"/>
    </source>
</evidence>
<dbReference type="RefSeq" id="WP_057904953.1">
    <property type="nucleotide sequence ID" value="NZ_AZDA01000091.1"/>
</dbReference>
<dbReference type="Proteomes" id="UP000051461">
    <property type="component" value="Unassembled WGS sequence"/>
</dbReference>
<name>A0A0R1GKL1_9LACO</name>
<dbReference type="InterPro" id="IPR041483">
    <property type="entry name" value="TetR_C_34"/>
</dbReference>
<dbReference type="EMBL" id="AZDA01000091">
    <property type="protein sequence ID" value="KRK34512.1"/>
    <property type="molecule type" value="Genomic_DNA"/>
</dbReference>
<proteinExistence type="predicted"/>
<dbReference type="Gene3D" id="1.10.357.10">
    <property type="entry name" value="Tetracycline Repressor, domain 2"/>
    <property type="match status" value="1"/>
</dbReference>
<sequence length="202" mass="23128">MISKTALIQAAQTLMDQQDYDTITLPQIAQQAQCTSLELNQQFTSKAALSIAVMLTDFEAWVAALETQLPRHPMDFAQQWSATICHYPRFLRLLGRVNTVLAPALDSADLLAYRKQYVALSPRLFAVIRRGYPEWSDRRCAKFIQMQTRYAVGLYPSTNLKPAQRAALEQVQGAFQMPDFRRDFTEFIAYTCVYLDQMDLND</sequence>
<accession>A0A0R1GKL1</accession>
<comment type="caution">
    <text evidence="2">The sequence shown here is derived from an EMBL/GenBank/DDBJ whole genome shotgun (WGS) entry which is preliminary data.</text>
</comment>
<dbReference type="PATRIC" id="fig|1423726.3.peg.538"/>
<dbReference type="OrthoDB" id="1669699at2"/>
<dbReference type="Pfam" id="PF17929">
    <property type="entry name" value="TetR_C_34"/>
    <property type="match status" value="1"/>
</dbReference>
<keyword evidence="3" id="KW-1185">Reference proteome</keyword>
<evidence type="ECO:0000313" key="2">
    <source>
        <dbReference type="EMBL" id="KRK34512.1"/>
    </source>
</evidence>
<dbReference type="InterPro" id="IPR009057">
    <property type="entry name" value="Homeodomain-like_sf"/>
</dbReference>
<evidence type="ECO:0000259" key="1">
    <source>
        <dbReference type="Pfam" id="PF17929"/>
    </source>
</evidence>
<protein>
    <recommendedName>
        <fullName evidence="1">Tetracyclin repressor-like C-terminal domain-containing protein</fullName>
    </recommendedName>
</protein>
<gene>
    <name evidence="2" type="ORF">FC07_GL000522</name>
</gene>
<dbReference type="SUPFAM" id="SSF46689">
    <property type="entry name" value="Homeodomain-like"/>
    <property type="match status" value="1"/>
</dbReference>
<organism evidence="2 3">
    <name type="scientific">Loigolactobacillus bifermentans DSM 20003</name>
    <dbReference type="NCBI Taxonomy" id="1423726"/>
    <lineage>
        <taxon>Bacteria</taxon>
        <taxon>Bacillati</taxon>
        <taxon>Bacillota</taxon>
        <taxon>Bacilli</taxon>
        <taxon>Lactobacillales</taxon>
        <taxon>Lactobacillaceae</taxon>
        <taxon>Loigolactobacillus</taxon>
    </lineage>
</organism>